<gene>
    <name evidence="3" type="primary">LOC109131845</name>
</gene>
<accession>A0ABM1RHT2</accession>
<name>A0ABM1RHT2_CAMSA</name>
<reference evidence="2" key="1">
    <citation type="journal article" date="2014" name="Nat. Commun.">
        <title>The emerging biofuel crop Camelina sativa retains a highly undifferentiated hexaploid genome structure.</title>
        <authorList>
            <person name="Kagale S."/>
            <person name="Koh C."/>
            <person name="Nixon J."/>
            <person name="Bollina V."/>
            <person name="Clarke W.E."/>
            <person name="Tuteja R."/>
            <person name="Spillane C."/>
            <person name="Robinson S.J."/>
            <person name="Links M.G."/>
            <person name="Clarke C."/>
            <person name="Higgins E.E."/>
            <person name="Huebert T."/>
            <person name="Sharpe A.G."/>
            <person name="Parkin I.A."/>
        </authorList>
    </citation>
    <scope>NUCLEOTIDE SEQUENCE [LARGE SCALE GENOMIC DNA]</scope>
    <source>
        <strain evidence="2">cv. DH55</strain>
    </source>
</reference>
<evidence type="ECO:0000313" key="3">
    <source>
        <dbReference type="RefSeq" id="XP_019098570.1"/>
    </source>
</evidence>
<sequence>IAADGEKQDACEAQKEMSKKLSASAPPYTPTTIPIFGSIAVPGFKDHGGILPSPLNMPPMLPVNHVRRSTPHQSVTARVPYGPRLSGGGYNRSGNRVPRNKPSFPNSTESNGEANQFNGPRIMNPHAAEFIPSQPWVSNGYPVPPNGYLASPNGAEITQNGYPLSPVA</sequence>
<evidence type="ECO:0000313" key="2">
    <source>
        <dbReference type="Proteomes" id="UP000694864"/>
    </source>
</evidence>
<feature type="region of interest" description="Disordered" evidence="1">
    <location>
        <begin position="1"/>
        <end position="28"/>
    </location>
</feature>
<feature type="compositionally biased region" description="Polar residues" evidence="1">
    <location>
        <begin position="103"/>
        <end position="118"/>
    </location>
</feature>
<keyword evidence="2" id="KW-1185">Reference proteome</keyword>
<feature type="compositionally biased region" description="Basic and acidic residues" evidence="1">
    <location>
        <begin position="1"/>
        <end position="19"/>
    </location>
</feature>
<dbReference type="Proteomes" id="UP000694864">
    <property type="component" value="Unplaced"/>
</dbReference>
<feature type="region of interest" description="Disordered" evidence="1">
    <location>
        <begin position="63"/>
        <end position="121"/>
    </location>
</feature>
<feature type="non-terminal residue" evidence="3">
    <location>
        <position position="1"/>
    </location>
</feature>
<evidence type="ECO:0000256" key="1">
    <source>
        <dbReference type="SAM" id="MobiDB-lite"/>
    </source>
</evidence>
<reference evidence="3" key="2">
    <citation type="submission" date="2025-08" db="UniProtKB">
        <authorList>
            <consortium name="RefSeq"/>
        </authorList>
    </citation>
    <scope>IDENTIFICATION</scope>
    <source>
        <tissue evidence="3">Leaf</tissue>
    </source>
</reference>
<protein>
    <submittedName>
        <fullName evidence="3">Protein TSS-like</fullName>
    </submittedName>
</protein>
<dbReference type="GeneID" id="109131845"/>
<organism evidence="2 3">
    <name type="scientific">Camelina sativa</name>
    <name type="common">False flax</name>
    <name type="synonym">Myagrum sativum</name>
    <dbReference type="NCBI Taxonomy" id="90675"/>
    <lineage>
        <taxon>Eukaryota</taxon>
        <taxon>Viridiplantae</taxon>
        <taxon>Streptophyta</taxon>
        <taxon>Embryophyta</taxon>
        <taxon>Tracheophyta</taxon>
        <taxon>Spermatophyta</taxon>
        <taxon>Magnoliopsida</taxon>
        <taxon>eudicotyledons</taxon>
        <taxon>Gunneridae</taxon>
        <taxon>Pentapetalae</taxon>
        <taxon>rosids</taxon>
        <taxon>malvids</taxon>
        <taxon>Brassicales</taxon>
        <taxon>Brassicaceae</taxon>
        <taxon>Camelineae</taxon>
        <taxon>Camelina</taxon>
    </lineage>
</organism>
<dbReference type="RefSeq" id="XP_019098570.1">
    <property type="nucleotide sequence ID" value="XM_019243025.1"/>
</dbReference>
<feature type="non-terminal residue" evidence="3">
    <location>
        <position position="168"/>
    </location>
</feature>
<proteinExistence type="predicted"/>